<dbReference type="Proteomes" id="UP001041814">
    <property type="component" value="Unassembled WGS sequence"/>
</dbReference>
<keyword evidence="1" id="KW-0812">Transmembrane</keyword>
<evidence type="ECO:0000256" key="1">
    <source>
        <dbReference type="SAM" id="Phobius"/>
    </source>
</evidence>
<keyword evidence="1" id="KW-1133">Transmembrane helix</keyword>
<evidence type="ECO:0000313" key="3">
    <source>
        <dbReference type="Proteomes" id="UP001041814"/>
    </source>
</evidence>
<reference evidence="2" key="2">
    <citation type="journal article" date="2020" name="Microorganisms">
        <title>Osmotic Adaptation and Compatible Solute Biosynthesis of Phototrophic Bacteria as Revealed from Genome Analyses.</title>
        <authorList>
            <person name="Imhoff J.F."/>
            <person name="Rahn T."/>
            <person name="Kunzel S."/>
            <person name="Keller A."/>
            <person name="Neulinger S.C."/>
        </authorList>
    </citation>
    <scope>NUCLEOTIDE SEQUENCE</scope>
    <source>
        <strain evidence="2">IM 151</strain>
    </source>
</reference>
<name>A0ABS1DQA2_RUBGE</name>
<dbReference type="EMBL" id="NRRU01000013">
    <property type="protein sequence ID" value="MBK1712183.1"/>
    <property type="molecule type" value="Genomic_DNA"/>
</dbReference>
<sequence>MLWGGSHPIIFAAIIGVACTILAFVCLPAPYPEWIVITFPDLPVDYTHAAFFGTIWTVQATLIALVYPIVLTFVPILLQRRASSKFALGFYMRESAVLPAGTSSLVLLVVLSLQYLVAYYVPRELFLFSTVFDGLWLLANIGMTGYFLLKTVRYVEEDVGEATYRRLSLGYILWSDLQEAETAALYEAGGPNMGDYRGGKLEPLVRTMPITSGEPTVSRLLSGRKKLVDVDLFLVNQVARAWAKRADVHVVEHGAKRRPPTLELLPSFWGEYSGQVHIARVSDGPDLTPQERGDLLQAYVFASPPSRLFIGNTKGLLEELASEVQSQLEQGRFDESALAFKKLRLLHEAFLRNSNTERHSSLASASAPWAAGHRSISDYWLDPYRPLFEAAANKISANQALWRNLCNLPADLLRRANPQDMRMTYDILEQYELIDHFLGTWWTREAHRSQAVFAATGAQLPEPMASDYREAITSVVNGLNLATVPFDGKGVEEEQRWASRLRATVTWMAHVDMCATLLVRAVRRGDKVASEWYSDCLSHWLSDRGYEYGARRFAYADARHSVNVGELDLSWPKARQQISAAIQREATLDDAVHVLWESLQRHWEVVRFSSSLLLLRYEVHGTFHELAHRVAGHVLSLTFFTPGPSADAQSLLEPDLLLTTYLRICCLEPHSCAQSSSLVARVLRRGNDGPVINGWVYTGHGYQSNLESQTKQFMTLLLASTDAGRVELTDASRLCRAPHGLGRLRELYRLLALLGAEVRRPVQRELPLAAAALRASFGSPVRQVSPLLPWRGKLKHLLQVVNAQIDAELRKVFVPPDAARTLVARLQAELLNPTDGKAWNGHMRTAVGAVTVSRNVWSEQCRRYEKAKFLRPTEDSFPPEEIRRWARQIALGTLRLALREALQIKAARPVGGVSGGEQLLNLAAAIRAERWSRETPIVLVPHGPTGLVVDEMYWQVEGRSGPPVGVEFTARQGTDGPFAHRMVNGALVFEMQTPDDRIYLVPAAWFDCLVFEQHADGTVLQHEVQVQEPDSVLIQLHWRAELSGAFKQA</sequence>
<accession>A0ABS1DQA2</accession>
<keyword evidence="1" id="KW-0472">Membrane</keyword>
<feature type="transmembrane region" description="Helical" evidence="1">
    <location>
        <begin position="51"/>
        <end position="78"/>
    </location>
</feature>
<feature type="transmembrane region" description="Helical" evidence="1">
    <location>
        <begin position="9"/>
        <end position="31"/>
    </location>
</feature>
<proteinExistence type="predicted"/>
<comment type="caution">
    <text evidence="2">The sequence shown here is derived from an EMBL/GenBank/DDBJ whole genome shotgun (WGS) entry which is preliminary data.</text>
</comment>
<evidence type="ECO:0000313" key="2">
    <source>
        <dbReference type="EMBL" id="MBK1712183.1"/>
    </source>
</evidence>
<keyword evidence="3" id="KW-1185">Reference proteome</keyword>
<reference evidence="2" key="1">
    <citation type="submission" date="2017-08" db="EMBL/GenBank/DDBJ databases">
        <authorList>
            <person name="Imhoff J.F."/>
            <person name="Rahn T."/>
            <person name="Kuenzel S."/>
            <person name="Neulinger S.C."/>
        </authorList>
    </citation>
    <scope>NUCLEOTIDE SEQUENCE</scope>
    <source>
        <strain evidence="2">IM 151</strain>
    </source>
</reference>
<protein>
    <submittedName>
        <fullName evidence="2">Uncharacterized protein</fullName>
    </submittedName>
</protein>
<organism evidence="2 3">
    <name type="scientific">Rubrivivax gelatinosus</name>
    <name type="common">Rhodocyclus gelatinosus</name>
    <name type="synonym">Rhodopseudomonas gelatinosa</name>
    <dbReference type="NCBI Taxonomy" id="28068"/>
    <lineage>
        <taxon>Bacteria</taxon>
        <taxon>Pseudomonadati</taxon>
        <taxon>Pseudomonadota</taxon>
        <taxon>Betaproteobacteria</taxon>
        <taxon>Burkholderiales</taxon>
        <taxon>Sphaerotilaceae</taxon>
        <taxon>Rubrivivax</taxon>
    </lineage>
</organism>
<gene>
    <name evidence="2" type="ORF">CKO43_05255</name>
</gene>
<feature type="transmembrane region" description="Helical" evidence="1">
    <location>
        <begin position="98"/>
        <end position="120"/>
    </location>
</feature>